<evidence type="ECO:0000256" key="1">
    <source>
        <dbReference type="SAM" id="MobiDB-lite"/>
    </source>
</evidence>
<proteinExistence type="predicted"/>
<dbReference type="EMBL" id="CH474012">
    <property type="protein sequence ID" value="EDL89521.1"/>
    <property type="molecule type" value="Genomic_DNA"/>
</dbReference>
<organism evidence="2 3">
    <name type="scientific">Rattus norvegicus</name>
    <name type="common">Rat</name>
    <dbReference type="NCBI Taxonomy" id="10116"/>
    <lineage>
        <taxon>Eukaryota</taxon>
        <taxon>Metazoa</taxon>
        <taxon>Chordata</taxon>
        <taxon>Craniata</taxon>
        <taxon>Vertebrata</taxon>
        <taxon>Euteleostomi</taxon>
        <taxon>Mammalia</taxon>
        <taxon>Eutheria</taxon>
        <taxon>Euarchontoglires</taxon>
        <taxon>Glires</taxon>
        <taxon>Rodentia</taxon>
        <taxon>Myomorpha</taxon>
        <taxon>Muroidea</taxon>
        <taxon>Muridae</taxon>
        <taxon>Murinae</taxon>
        <taxon>Rattus</taxon>
    </lineage>
</organism>
<dbReference type="AlphaFoldDB" id="A6K163"/>
<feature type="region of interest" description="Disordered" evidence="1">
    <location>
        <begin position="1"/>
        <end position="27"/>
    </location>
</feature>
<protein>
    <submittedName>
        <fullName evidence="2">RCG42588</fullName>
    </submittedName>
</protein>
<sequence>MTQQTYGWLSPKAGWEPPASQSCRDQK</sequence>
<reference evidence="2 3" key="1">
    <citation type="submission" date="2005-07" db="EMBL/GenBank/DDBJ databases">
        <authorList>
            <person name="Mural R.J."/>
            <person name="Li P.W."/>
            <person name="Adams M.D."/>
            <person name="Amanatides P.G."/>
            <person name="Baden-Tillson H."/>
            <person name="Barnstead M."/>
            <person name="Chin S.H."/>
            <person name="Dew I."/>
            <person name="Evans C.A."/>
            <person name="Ferriera S."/>
            <person name="Flanigan M."/>
            <person name="Fosler C."/>
            <person name="Glodek A."/>
            <person name="Gu Z."/>
            <person name="Holt R.A."/>
            <person name="Jennings D."/>
            <person name="Kraft C.L."/>
            <person name="Lu F."/>
            <person name="Nguyen T."/>
            <person name="Nusskern D.R."/>
            <person name="Pfannkoch C.M."/>
            <person name="Sitter C."/>
            <person name="Sutton G.G."/>
            <person name="Venter J.C."/>
            <person name="Wang Z."/>
            <person name="Woodage T."/>
            <person name="Zheng X.H."/>
            <person name="Zhong F."/>
        </authorList>
    </citation>
    <scope>NUCLEOTIDE SEQUENCE [LARGE SCALE GENOMIC DNA]</scope>
    <source>
        <strain>BN</strain>
        <strain evidence="3">Sprague-Dawley</strain>
    </source>
</reference>
<dbReference type="Proteomes" id="UP000234681">
    <property type="component" value="Chromosome 12"/>
</dbReference>
<name>A6K163_RAT</name>
<evidence type="ECO:0000313" key="2">
    <source>
        <dbReference type="EMBL" id="EDL89521.1"/>
    </source>
</evidence>
<evidence type="ECO:0000313" key="3">
    <source>
        <dbReference type="Proteomes" id="UP000234681"/>
    </source>
</evidence>
<accession>A6K163</accession>
<gene>
    <name evidence="2" type="ORF">rCG_42588</name>
</gene>